<dbReference type="EC" id="2.7.11.1" evidence="9"/>
<evidence type="ECO:0000313" key="10">
    <source>
        <dbReference type="Proteomes" id="UP000186309"/>
    </source>
</evidence>
<dbReference type="PROSITE" id="PS50005">
    <property type="entry name" value="TPR"/>
    <property type="match status" value="1"/>
</dbReference>
<keyword evidence="7" id="KW-0812">Transmembrane</keyword>
<feature type="region of interest" description="Disordered" evidence="6">
    <location>
        <begin position="164"/>
        <end position="195"/>
    </location>
</feature>
<dbReference type="InterPro" id="IPR011990">
    <property type="entry name" value="TPR-like_helical_dom_sf"/>
</dbReference>
<dbReference type="Gene3D" id="1.10.510.10">
    <property type="entry name" value="Transferase(Phosphotransferase) domain 1"/>
    <property type="match status" value="1"/>
</dbReference>
<dbReference type="EMBL" id="CP019082">
    <property type="protein sequence ID" value="APW58785.1"/>
    <property type="molecule type" value="Genomic_DNA"/>
</dbReference>
<sequence>MIEAEADSDPVNVPPGELEAVALDAISQSSPPDLDAADETEYEPVVAYCDRSALDLHARLRVFQSLCRAVHGAHQRGTIFGDLSPSRLRATAEGTGVIVASSADDPGEAVSIEPCTSPEQVLGEPATTASDVYALGVVFYELLTGRYPYQVDVGDPDALAKAISEESAERPSAAVARTSGRPDETGDAAAGARSTTRQKLRAALAGDLDLIALKALHKEPERRYASADALADDLDCYFQGLPARAHAPSELYRVGKFLQRRRWVGVVGASLIAAIVVAGALGVRAVSTARRERDRAERLYLSARASVHDVYMRLAEDRPRDSEDVAGLRRDLLDGVARYYEDFNTANSAEPDAAADVAEARTRSAMIARAMGLKKEAEARLREASDLWRRLIAASPAEDAYRERLAKVQAELGRSLDAGGKTDSQPDEALAAFESARSLLTPVVDAHPDARPLRRELARLLRDEADIHDRRDRPGPANDLLRRSIRLQEELVWENPHDLDARLALASAYGFMARVDARRESGRSGARAALERAIEVLNEAPEAGAADAPPRLAFETAQRLIDLANVERSVDATREAAGHATRATAILESLTARHPTDLVYQEELAAAYNVVGELLRNQGAFTPALEAARKARGALDRLLIEQPKNPSYPIELSTVHQLIGRVLAQSGKYADAIQSFQRAVDLLEGRPDLDATSQYNLASTLSLALSLVGAKDGSPPPDDDEKLSAADKLRRRLYADRAVVALRQAVAKGFNQLDVYRTDPALDPLRSRDDFQKILADLAAEKP</sequence>
<evidence type="ECO:0000256" key="3">
    <source>
        <dbReference type="ARBA" id="ARBA00022777"/>
    </source>
</evidence>
<keyword evidence="5" id="KW-0802">TPR repeat</keyword>
<reference evidence="10" key="1">
    <citation type="submission" date="2016-12" db="EMBL/GenBank/DDBJ databases">
        <title>Comparative genomics of four Isosphaeraceae planctomycetes: a common pool of plasmids and glycoside hydrolase genes.</title>
        <authorList>
            <person name="Ivanova A."/>
        </authorList>
    </citation>
    <scope>NUCLEOTIDE SEQUENCE [LARGE SCALE GENOMIC DNA]</scope>
    <source>
        <strain evidence="10">PX4</strain>
    </source>
</reference>
<dbReference type="Proteomes" id="UP000186309">
    <property type="component" value="Chromosome"/>
</dbReference>
<dbReference type="GO" id="GO:0004674">
    <property type="term" value="F:protein serine/threonine kinase activity"/>
    <property type="evidence" value="ECO:0007669"/>
    <property type="project" value="UniProtKB-EC"/>
</dbReference>
<evidence type="ECO:0000256" key="2">
    <source>
        <dbReference type="ARBA" id="ARBA00022741"/>
    </source>
</evidence>
<keyword evidence="3 9" id="KW-0418">Kinase</keyword>
<dbReference type="PANTHER" id="PTHR43289">
    <property type="entry name" value="MITOGEN-ACTIVATED PROTEIN KINASE KINASE KINASE 20-RELATED"/>
    <property type="match status" value="1"/>
</dbReference>
<dbReference type="PANTHER" id="PTHR43289:SF6">
    <property type="entry name" value="SERINE_THREONINE-PROTEIN KINASE NEKL-3"/>
    <property type="match status" value="1"/>
</dbReference>
<dbReference type="AlphaFoldDB" id="A0A1U7CIL8"/>
<keyword evidence="4" id="KW-0067">ATP-binding</keyword>
<dbReference type="OrthoDB" id="4302715at2"/>
<keyword evidence="2" id="KW-0547">Nucleotide-binding</keyword>
<evidence type="ECO:0000256" key="7">
    <source>
        <dbReference type="SAM" id="Phobius"/>
    </source>
</evidence>
<dbReference type="GO" id="GO:0005524">
    <property type="term" value="F:ATP binding"/>
    <property type="evidence" value="ECO:0007669"/>
    <property type="project" value="UniProtKB-KW"/>
</dbReference>
<keyword evidence="10" id="KW-1185">Reference proteome</keyword>
<feature type="repeat" description="TPR" evidence="5">
    <location>
        <begin position="653"/>
        <end position="686"/>
    </location>
</feature>
<organism evidence="9 10">
    <name type="scientific">Paludisphaera borealis</name>
    <dbReference type="NCBI Taxonomy" id="1387353"/>
    <lineage>
        <taxon>Bacteria</taxon>
        <taxon>Pseudomonadati</taxon>
        <taxon>Planctomycetota</taxon>
        <taxon>Planctomycetia</taxon>
        <taxon>Isosphaerales</taxon>
        <taxon>Isosphaeraceae</taxon>
        <taxon>Paludisphaera</taxon>
    </lineage>
</organism>
<accession>A0A1U7CIL8</accession>
<feature type="transmembrane region" description="Helical" evidence="7">
    <location>
        <begin position="263"/>
        <end position="283"/>
    </location>
</feature>
<evidence type="ECO:0000256" key="1">
    <source>
        <dbReference type="ARBA" id="ARBA00022679"/>
    </source>
</evidence>
<dbReference type="InterPro" id="IPR019734">
    <property type="entry name" value="TPR_rpt"/>
</dbReference>
<dbReference type="InterPro" id="IPR000719">
    <property type="entry name" value="Prot_kinase_dom"/>
</dbReference>
<dbReference type="SMART" id="SM00028">
    <property type="entry name" value="TPR"/>
    <property type="match status" value="3"/>
</dbReference>
<dbReference type="RefSeq" id="WP_076343055.1">
    <property type="nucleotide sequence ID" value="NZ_CP019082.1"/>
</dbReference>
<keyword evidence="7" id="KW-1133">Transmembrane helix</keyword>
<dbReference type="PROSITE" id="PS50011">
    <property type="entry name" value="PROTEIN_KINASE_DOM"/>
    <property type="match status" value="1"/>
</dbReference>
<keyword evidence="1 9" id="KW-0808">Transferase</keyword>
<dbReference type="Gene3D" id="1.25.40.10">
    <property type="entry name" value="Tetratricopeptide repeat domain"/>
    <property type="match status" value="2"/>
</dbReference>
<dbReference type="SUPFAM" id="SSF56112">
    <property type="entry name" value="Protein kinase-like (PK-like)"/>
    <property type="match status" value="1"/>
</dbReference>
<feature type="domain" description="Protein kinase" evidence="8">
    <location>
        <begin position="1"/>
        <end position="238"/>
    </location>
</feature>
<evidence type="ECO:0000256" key="5">
    <source>
        <dbReference type="PROSITE-ProRule" id="PRU00339"/>
    </source>
</evidence>
<proteinExistence type="predicted"/>
<name>A0A1U7CIL8_9BACT</name>
<keyword evidence="7" id="KW-0472">Membrane</keyword>
<evidence type="ECO:0000259" key="8">
    <source>
        <dbReference type="PROSITE" id="PS50011"/>
    </source>
</evidence>
<dbReference type="SUPFAM" id="SSF48452">
    <property type="entry name" value="TPR-like"/>
    <property type="match status" value="1"/>
</dbReference>
<dbReference type="KEGG" id="pbor:BSF38_00189"/>
<protein>
    <submittedName>
        <fullName evidence="9">Serine/threonine-protein kinase PknB</fullName>
        <ecNumber evidence="9">2.7.11.1</ecNumber>
    </submittedName>
</protein>
<gene>
    <name evidence="9" type="primary">pknB_1</name>
    <name evidence="9" type="ORF">BSF38_00189</name>
</gene>
<evidence type="ECO:0000256" key="4">
    <source>
        <dbReference type="ARBA" id="ARBA00022840"/>
    </source>
</evidence>
<dbReference type="InterPro" id="IPR011009">
    <property type="entry name" value="Kinase-like_dom_sf"/>
</dbReference>
<evidence type="ECO:0000313" key="9">
    <source>
        <dbReference type="EMBL" id="APW58785.1"/>
    </source>
</evidence>
<dbReference type="STRING" id="1387353.BSF38_00189"/>
<evidence type="ECO:0000256" key="6">
    <source>
        <dbReference type="SAM" id="MobiDB-lite"/>
    </source>
</evidence>